<dbReference type="EMBL" id="MN739358">
    <property type="protein sequence ID" value="QHT00706.1"/>
    <property type="molecule type" value="Genomic_DNA"/>
</dbReference>
<reference evidence="1" key="1">
    <citation type="journal article" date="2020" name="Nature">
        <title>Giant virus diversity and host interactions through global metagenomics.</title>
        <authorList>
            <person name="Schulz F."/>
            <person name="Roux S."/>
            <person name="Paez-Espino D."/>
            <person name="Jungbluth S."/>
            <person name="Walsh D.A."/>
            <person name="Denef V.J."/>
            <person name="McMahon K.D."/>
            <person name="Konstantinidis K.T."/>
            <person name="Eloe-Fadrosh E.A."/>
            <person name="Kyrpides N.C."/>
            <person name="Woyke T."/>
        </authorList>
    </citation>
    <scope>NUCLEOTIDE SEQUENCE</scope>
    <source>
        <strain evidence="1">GVMAG-M-3300020192-26</strain>
    </source>
</reference>
<organism evidence="1">
    <name type="scientific">viral metagenome</name>
    <dbReference type="NCBI Taxonomy" id="1070528"/>
    <lineage>
        <taxon>unclassified sequences</taxon>
        <taxon>metagenomes</taxon>
        <taxon>organismal metagenomes</taxon>
    </lineage>
</organism>
<name>A0A6C0C7K0_9ZZZZ</name>
<evidence type="ECO:0000313" key="1">
    <source>
        <dbReference type="EMBL" id="QHT00706.1"/>
    </source>
</evidence>
<proteinExistence type="predicted"/>
<sequence>MSESLYLLFILKEFLPSDLTKLIIRVYIYLPQKFKPGQIVFEVPCRHQFRFLLKRDNKSLFYPNGKIHFNKATAKASSLHYEIFPGTTLSCKRCNYHQYFAATTTFNLSIICFCNKITDRFPCGTCSATKCSVQLCVNIASGREVPILCKKHMLS</sequence>
<accession>A0A6C0C7K0</accession>
<protein>
    <submittedName>
        <fullName evidence="1">Uncharacterized protein</fullName>
    </submittedName>
</protein>
<dbReference type="AlphaFoldDB" id="A0A6C0C7K0"/>